<evidence type="ECO:0000256" key="5">
    <source>
        <dbReference type="PIRSR" id="PIRSR606118-50"/>
    </source>
</evidence>
<dbReference type="SMART" id="SM00857">
    <property type="entry name" value="Resolvase"/>
    <property type="match status" value="1"/>
</dbReference>
<dbReference type="GO" id="GO:0000150">
    <property type="term" value="F:DNA strand exchange activity"/>
    <property type="evidence" value="ECO:0007669"/>
    <property type="project" value="InterPro"/>
</dbReference>
<dbReference type="GO" id="GO:0003677">
    <property type="term" value="F:DNA binding"/>
    <property type="evidence" value="ECO:0007669"/>
    <property type="project" value="UniProtKB-KW"/>
</dbReference>
<dbReference type="PANTHER" id="PTHR30461:SF2">
    <property type="entry name" value="SERINE RECOMBINASE PINE-RELATED"/>
    <property type="match status" value="1"/>
</dbReference>
<evidence type="ECO:0000313" key="8">
    <source>
        <dbReference type="EMBL" id="GGA51707.1"/>
    </source>
</evidence>
<dbReference type="Pfam" id="PF00239">
    <property type="entry name" value="Resolvase"/>
    <property type="match status" value="1"/>
</dbReference>
<dbReference type="PROSITE" id="PS00397">
    <property type="entry name" value="RECOMBINASES_1"/>
    <property type="match status" value="1"/>
</dbReference>
<dbReference type="PROSITE" id="PS51736">
    <property type="entry name" value="RECOMBINASES_3"/>
    <property type="match status" value="1"/>
</dbReference>
<dbReference type="PROSITE" id="PS00398">
    <property type="entry name" value="RECOMBINASES_2"/>
    <property type="match status" value="1"/>
</dbReference>
<evidence type="ECO:0000256" key="3">
    <source>
        <dbReference type="ARBA" id="ARBA00023125"/>
    </source>
</evidence>
<dbReference type="SUPFAM" id="SSF53041">
    <property type="entry name" value="Resolvase-like"/>
    <property type="match status" value="1"/>
</dbReference>
<keyword evidence="9" id="KW-1185">Reference proteome</keyword>
<protein>
    <submittedName>
        <fullName evidence="8">Resolvase</fullName>
    </submittedName>
</protein>
<keyword evidence="3" id="KW-0238">DNA-binding</keyword>
<evidence type="ECO:0000256" key="1">
    <source>
        <dbReference type="ARBA" id="ARBA00009913"/>
    </source>
</evidence>
<feature type="domain" description="Resolvase/invertase-type recombinase catalytic" evidence="7">
    <location>
        <begin position="2"/>
        <end position="149"/>
    </location>
</feature>
<dbReference type="EMBL" id="BMKB01000003">
    <property type="protein sequence ID" value="GGA51707.1"/>
    <property type="molecule type" value="Genomic_DNA"/>
</dbReference>
<dbReference type="InterPro" id="IPR036162">
    <property type="entry name" value="Resolvase-like_N_sf"/>
</dbReference>
<dbReference type="RefSeq" id="WP_127071156.1">
    <property type="nucleotide sequence ID" value="NZ_BMKB01000003.1"/>
</dbReference>
<dbReference type="InterPro" id="IPR050639">
    <property type="entry name" value="SSR_resolvase"/>
</dbReference>
<evidence type="ECO:0000313" key="9">
    <source>
        <dbReference type="Proteomes" id="UP000596977"/>
    </source>
</evidence>
<dbReference type="Gene3D" id="1.10.10.60">
    <property type="entry name" value="Homeodomain-like"/>
    <property type="match status" value="1"/>
</dbReference>
<gene>
    <name evidence="8" type="ORF">GCM10011499_22210</name>
</gene>
<evidence type="ECO:0000256" key="6">
    <source>
        <dbReference type="PROSITE-ProRule" id="PRU10137"/>
    </source>
</evidence>
<dbReference type="InterPro" id="IPR006120">
    <property type="entry name" value="Resolvase_HTH_dom"/>
</dbReference>
<dbReference type="InterPro" id="IPR006119">
    <property type="entry name" value="Resolv_N"/>
</dbReference>
<keyword evidence="4" id="KW-0233">DNA recombination</keyword>
<dbReference type="CDD" id="cd03768">
    <property type="entry name" value="SR_ResInv"/>
    <property type="match status" value="1"/>
</dbReference>
<organism evidence="8 9">
    <name type="scientific">Pelagibacterium lentulum</name>
    <dbReference type="NCBI Taxonomy" id="2029865"/>
    <lineage>
        <taxon>Bacteria</taxon>
        <taxon>Pseudomonadati</taxon>
        <taxon>Pseudomonadota</taxon>
        <taxon>Alphaproteobacteria</taxon>
        <taxon>Hyphomicrobiales</taxon>
        <taxon>Devosiaceae</taxon>
        <taxon>Pelagibacterium</taxon>
    </lineage>
</organism>
<proteinExistence type="inferred from homology"/>
<comment type="similarity">
    <text evidence="1">Belongs to the site-specific recombinase resolvase family.</text>
</comment>
<keyword evidence="2" id="KW-0229">DNA integration</keyword>
<dbReference type="GO" id="GO:0015074">
    <property type="term" value="P:DNA integration"/>
    <property type="evidence" value="ECO:0007669"/>
    <property type="project" value="UniProtKB-KW"/>
</dbReference>
<accession>A0A916VXU9</accession>
<dbReference type="PANTHER" id="PTHR30461">
    <property type="entry name" value="DNA-INVERTASE FROM LAMBDOID PROPHAGE"/>
    <property type="match status" value="1"/>
</dbReference>
<dbReference type="AlphaFoldDB" id="A0A916VXU9"/>
<dbReference type="Pfam" id="PF02796">
    <property type="entry name" value="HTH_7"/>
    <property type="match status" value="1"/>
</dbReference>
<dbReference type="Proteomes" id="UP000596977">
    <property type="component" value="Unassembled WGS sequence"/>
</dbReference>
<dbReference type="InterPro" id="IPR006118">
    <property type="entry name" value="Recombinase_CS"/>
</dbReference>
<dbReference type="Gene3D" id="3.40.50.1390">
    <property type="entry name" value="Resolvase, N-terminal catalytic domain"/>
    <property type="match status" value="1"/>
</dbReference>
<feature type="active site" description="O-(5'-phospho-DNA)-serine intermediate" evidence="5 6">
    <location>
        <position position="10"/>
    </location>
</feature>
<evidence type="ECO:0000256" key="4">
    <source>
        <dbReference type="ARBA" id="ARBA00023172"/>
    </source>
</evidence>
<dbReference type="OrthoDB" id="9800103at2"/>
<evidence type="ECO:0000256" key="2">
    <source>
        <dbReference type="ARBA" id="ARBA00022908"/>
    </source>
</evidence>
<reference evidence="8 9" key="1">
    <citation type="journal article" date="2014" name="Int. J. Syst. Evol. Microbiol.">
        <title>Complete genome sequence of Corynebacterium casei LMG S-19264T (=DSM 44701T), isolated from a smear-ripened cheese.</title>
        <authorList>
            <consortium name="US DOE Joint Genome Institute (JGI-PGF)"/>
            <person name="Walter F."/>
            <person name="Albersmeier A."/>
            <person name="Kalinowski J."/>
            <person name="Ruckert C."/>
        </authorList>
    </citation>
    <scope>NUCLEOTIDE SEQUENCE [LARGE SCALE GENOMIC DNA]</scope>
    <source>
        <strain evidence="8 9">CGMCC 1.15896</strain>
    </source>
</reference>
<sequence length="210" mass="23213">MKTILYARVSTTDQTLDHQKTQAEQAGFVIDDVVSDHGVSGVSTRLRERPEGKRLFDMLRTGDTLVVRWVDRLGRDYADVTKTIREFMERGVIVRTVINNMTFDGATKDPVQMAVRDALIGFMAATAQANHEATKASQRAGIDAAKADKKKYLGRKPSYDRKALDAVLSMIEVGTNGTSEIAKATGLTRQTVIRIKQDPAKANTILSAWE</sequence>
<evidence type="ECO:0000259" key="7">
    <source>
        <dbReference type="PROSITE" id="PS51736"/>
    </source>
</evidence>
<comment type="caution">
    <text evidence="8">The sequence shown here is derived from an EMBL/GenBank/DDBJ whole genome shotgun (WGS) entry which is preliminary data.</text>
</comment>
<name>A0A916VXU9_9HYPH</name>